<evidence type="ECO:0000256" key="7">
    <source>
        <dbReference type="ARBA" id="ARBA00022795"/>
    </source>
</evidence>
<evidence type="ECO:0000256" key="8">
    <source>
        <dbReference type="ARBA" id="ARBA00022927"/>
    </source>
</evidence>
<keyword evidence="12" id="KW-0282">Flagellum</keyword>
<comment type="caution">
    <text evidence="12">The sequence shown here is derived from an EMBL/GenBank/DDBJ whole genome shotgun (WGS) entry which is preliminary data.</text>
</comment>
<accession>A0A1V4IAR0</accession>
<evidence type="ECO:0000256" key="9">
    <source>
        <dbReference type="ARBA" id="ARBA00023136"/>
    </source>
</evidence>
<dbReference type="GO" id="GO:0071973">
    <property type="term" value="P:bacterial-type flagellum-dependent cell motility"/>
    <property type="evidence" value="ECO:0007669"/>
    <property type="project" value="InterPro"/>
</dbReference>
<evidence type="ECO:0000256" key="1">
    <source>
        <dbReference type="ARBA" id="ARBA00004413"/>
    </source>
</evidence>
<dbReference type="EMBL" id="MZGW01000001">
    <property type="protein sequence ID" value="OPJ57088.1"/>
    <property type="molecule type" value="Genomic_DNA"/>
</dbReference>
<comment type="similarity">
    <text evidence="2">Belongs to the FliJ family.</text>
</comment>
<dbReference type="GO" id="GO:0006935">
    <property type="term" value="P:chemotaxis"/>
    <property type="evidence" value="ECO:0007669"/>
    <property type="project" value="UniProtKB-KW"/>
</dbReference>
<keyword evidence="7" id="KW-1005">Bacterial flagellum biogenesis</keyword>
<dbReference type="GO" id="GO:0009288">
    <property type="term" value="C:bacterial-type flagellum"/>
    <property type="evidence" value="ECO:0007669"/>
    <property type="project" value="InterPro"/>
</dbReference>
<evidence type="ECO:0000256" key="2">
    <source>
        <dbReference type="ARBA" id="ARBA00010004"/>
    </source>
</evidence>
<keyword evidence="12" id="KW-0969">Cilium</keyword>
<dbReference type="STRING" id="29349.CLOTH_03710"/>
<evidence type="ECO:0000256" key="10">
    <source>
        <dbReference type="ARBA" id="ARBA00023225"/>
    </source>
</evidence>
<dbReference type="RefSeq" id="WP_158080442.1">
    <property type="nucleotide sequence ID" value="NZ_MZGW01000001.1"/>
</dbReference>
<reference evidence="12 13" key="1">
    <citation type="submission" date="2017-03" db="EMBL/GenBank/DDBJ databases">
        <title>Genome sequence of Clostridium thermoalcaliphilum DSM 7309.</title>
        <authorList>
            <person name="Poehlein A."/>
            <person name="Daniel R."/>
        </authorList>
    </citation>
    <scope>NUCLEOTIDE SEQUENCE [LARGE SCALE GENOMIC DNA]</scope>
    <source>
        <strain evidence="12 13">DSM 7309</strain>
    </source>
</reference>
<dbReference type="Proteomes" id="UP000190140">
    <property type="component" value="Unassembled WGS sequence"/>
</dbReference>
<evidence type="ECO:0000313" key="13">
    <source>
        <dbReference type="Proteomes" id="UP000190140"/>
    </source>
</evidence>
<dbReference type="InterPro" id="IPR012823">
    <property type="entry name" value="Flagell_FliJ"/>
</dbReference>
<dbReference type="GO" id="GO:0005886">
    <property type="term" value="C:plasma membrane"/>
    <property type="evidence" value="ECO:0007669"/>
    <property type="project" value="UniProtKB-SubCell"/>
</dbReference>
<keyword evidence="11" id="KW-0175">Coiled coil</keyword>
<keyword evidence="9" id="KW-0472">Membrane</keyword>
<organism evidence="12 13">
    <name type="scientific">Alkalithermobacter paradoxus</name>
    <dbReference type="NCBI Taxonomy" id="29349"/>
    <lineage>
        <taxon>Bacteria</taxon>
        <taxon>Bacillati</taxon>
        <taxon>Bacillota</taxon>
        <taxon>Clostridia</taxon>
        <taxon>Peptostreptococcales</taxon>
        <taxon>Tepidibacteraceae</taxon>
        <taxon>Alkalithermobacter</taxon>
    </lineage>
</organism>
<evidence type="ECO:0000256" key="3">
    <source>
        <dbReference type="ARBA" id="ARBA00020392"/>
    </source>
</evidence>
<dbReference type="OrthoDB" id="1753067at2"/>
<evidence type="ECO:0000256" key="6">
    <source>
        <dbReference type="ARBA" id="ARBA00022500"/>
    </source>
</evidence>
<keyword evidence="10" id="KW-1006">Bacterial flagellum protein export</keyword>
<dbReference type="Gene3D" id="1.10.287.1700">
    <property type="match status" value="1"/>
</dbReference>
<keyword evidence="5" id="KW-1003">Cell membrane</keyword>
<protein>
    <recommendedName>
        <fullName evidence="3">Flagellar FliJ protein</fullName>
    </recommendedName>
</protein>
<dbReference type="Pfam" id="PF02050">
    <property type="entry name" value="FliJ"/>
    <property type="match status" value="1"/>
</dbReference>
<dbReference type="GO" id="GO:0015031">
    <property type="term" value="P:protein transport"/>
    <property type="evidence" value="ECO:0007669"/>
    <property type="project" value="UniProtKB-KW"/>
</dbReference>
<evidence type="ECO:0000313" key="12">
    <source>
        <dbReference type="EMBL" id="OPJ57088.1"/>
    </source>
</evidence>
<gene>
    <name evidence="12" type="ORF">CLOTH_03710</name>
</gene>
<dbReference type="GO" id="GO:0044781">
    <property type="term" value="P:bacterial-type flagellum organization"/>
    <property type="evidence" value="ECO:0007669"/>
    <property type="project" value="UniProtKB-KW"/>
</dbReference>
<name>A0A1V4IAR0_9FIRM</name>
<dbReference type="AlphaFoldDB" id="A0A1V4IAR0"/>
<proteinExistence type="inferred from homology"/>
<evidence type="ECO:0000256" key="11">
    <source>
        <dbReference type="SAM" id="Coils"/>
    </source>
</evidence>
<dbReference type="InterPro" id="IPR053716">
    <property type="entry name" value="Flag_assembly_chemotaxis_eff"/>
</dbReference>
<keyword evidence="6" id="KW-0145">Chemotaxis</keyword>
<evidence type="ECO:0000256" key="5">
    <source>
        <dbReference type="ARBA" id="ARBA00022475"/>
    </source>
</evidence>
<keyword evidence="4" id="KW-0813">Transport</keyword>
<keyword evidence="13" id="KW-1185">Reference proteome</keyword>
<comment type="subcellular location">
    <subcellularLocation>
        <location evidence="1">Cell membrane</location>
        <topology evidence="1">Peripheral membrane protein</topology>
        <orientation evidence="1">Cytoplasmic side</orientation>
    </subcellularLocation>
</comment>
<sequence>MKYKFRFQKILDIKDKLGESKKAEINAIMKDIQDANENLELLVKSKENKKNEMLNLMSEGTNINNIRFFCGIVNSMDINIDKLREKIFFLEEKLELKKREYIEIAKEKKTLDNLKDKDLMRFNEHLKKEEEKFIDQIVTFKTRVSN</sequence>
<keyword evidence="8" id="KW-0653">Protein transport</keyword>
<dbReference type="NCBIfam" id="TIGR02473">
    <property type="entry name" value="flagell_FliJ"/>
    <property type="match status" value="1"/>
</dbReference>
<feature type="coiled-coil region" evidence="11">
    <location>
        <begin position="22"/>
        <end position="117"/>
    </location>
</feature>
<evidence type="ECO:0000256" key="4">
    <source>
        <dbReference type="ARBA" id="ARBA00022448"/>
    </source>
</evidence>
<keyword evidence="12" id="KW-0966">Cell projection</keyword>